<reference evidence="3" key="1">
    <citation type="journal article" date="2017" name="Nat. Microbiol.">
        <title>Global analysis of biosynthetic gene clusters reveals vast potential of secondary metabolite production in Penicillium species.</title>
        <authorList>
            <person name="Nielsen J.C."/>
            <person name="Grijseels S."/>
            <person name="Prigent S."/>
            <person name="Ji B."/>
            <person name="Dainat J."/>
            <person name="Nielsen K.F."/>
            <person name="Frisvad J.C."/>
            <person name="Workman M."/>
            <person name="Nielsen J."/>
        </authorList>
    </citation>
    <scope>NUCLEOTIDE SEQUENCE [LARGE SCALE GENOMIC DNA]</scope>
    <source>
        <strain evidence="3">IBT 29486</strain>
    </source>
</reference>
<dbReference type="InterPro" id="IPR049192">
    <property type="entry name" value="DUF4246_C"/>
</dbReference>
<dbReference type="AlphaFoldDB" id="A0A1V6RER9"/>
<dbReference type="STRING" id="29845.A0A1V6RER9"/>
<dbReference type="Proteomes" id="UP000191518">
    <property type="component" value="Unassembled WGS sequence"/>
</dbReference>
<evidence type="ECO:0000313" key="3">
    <source>
        <dbReference type="Proteomes" id="UP000191518"/>
    </source>
</evidence>
<dbReference type="InterPro" id="IPR025340">
    <property type="entry name" value="DUF4246"/>
</dbReference>
<keyword evidence="3" id="KW-1185">Reference proteome</keyword>
<sequence>MNHLTDRPEWYADIFNEEVVADWCKEVFATTPLMGEMTWVWCVKELRDKSLYFRENQHVRVLDTASCAYKSDTTTPTSLDKLFRGPVPSMLEQEQEQDNPDLQSSRIFNLINPLLLSLVYGRSLVLEDGGKVDLHSMFGSYGNATTTPKHFDRWVDSQDLRKEIDTFGHQNSELRQRAKAYLELLEDGLNTPVKVSDDQADSQWFFLNIKVKRLIRFKHPEPGTAFSYEGWKVDRHSDKAIVDIARHRKNYRRN</sequence>
<comment type="caution">
    <text evidence="2">The sequence shown here is derived from an EMBL/GenBank/DDBJ whole genome shotgun (WGS) entry which is preliminary data.</text>
</comment>
<dbReference type="Pfam" id="PF14033">
    <property type="entry name" value="DUF4246"/>
    <property type="match status" value="1"/>
</dbReference>
<proteinExistence type="predicted"/>
<dbReference type="PANTHER" id="PTHR33119">
    <property type="entry name" value="IFI3P"/>
    <property type="match status" value="1"/>
</dbReference>
<gene>
    <name evidence="2" type="ORF">PENVUL_c054G07799</name>
</gene>
<dbReference type="PANTHER" id="PTHR33119:SF1">
    <property type="entry name" value="FE2OG DIOXYGENASE DOMAIN-CONTAINING PROTEIN"/>
    <property type="match status" value="1"/>
</dbReference>
<dbReference type="EMBL" id="MDYP01000054">
    <property type="protein sequence ID" value="OQE00305.1"/>
    <property type="molecule type" value="Genomic_DNA"/>
</dbReference>
<feature type="domain" description="DUF4246" evidence="1">
    <location>
        <begin position="38"/>
        <end position="154"/>
    </location>
</feature>
<name>A0A1V6RER9_9EURO</name>
<organism evidence="2 3">
    <name type="scientific">Penicillium vulpinum</name>
    <dbReference type="NCBI Taxonomy" id="29845"/>
    <lineage>
        <taxon>Eukaryota</taxon>
        <taxon>Fungi</taxon>
        <taxon>Dikarya</taxon>
        <taxon>Ascomycota</taxon>
        <taxon>Pezizomycotina</taxon>
        <taxon>Eurotiomycetes</taxon>
        <taxon>Eurotiomycetidae</taxon>
        <taxon>Eurotiales</taxon>
        <taxon>Aspergillaceae</taxon>
        <taxon>Penicillium</taxon>
    </lineage>
</organism>
<accession>A0A1V6RER9</accession>
<evidence type="ECO:0000259" key="1">
    <source>
        <dbReference type="Pfam" id="PF14033"/>
    </source>
</evidence>
<evidence type="ECO:0000313" key="2">
    <source>
        <dbReference type="EMBL" id="OQE00305.1"/>
    </source>
</evidence>
<protein>
    <recommendedName>
        <fullName evidence="1">DUF4246 domain-containing protein</fullName>
    </recommendedName>
</protein>